<proteinExistence type="inferred from homology"/>
<protein>
    <submittedName>
        <fullName evidence="6">Unannotated protein</fullName>
    </submittedName>
</protein>
<dbReference type="GO" id="GO:0006364">
    <property type="term" value="P:rRNA processing"/>
    <property type="evidence" value="ECO:0007669"/>
    <property type="project" value="UniProtKB-KW"/>
</dbReference>
<gene>
    <name evidence="6" type="ORF">UFOPK2958_00781</name>
</gene>
<dbReference type="EMBL" id="CAFAAB010000078">
    <property type="protein sequence ID" value="CAB4784962.1"/>
    <property type="molecule type" value="Genomic_DNA"/>
</dbReference>
<dbReference type="InterPro" id="IPR002676">
    <property type="entry name" value="RimM_N"/>
</dbReference>
<dbReference type="HAMAP" id="MF_00014">
    <property type="entry name" value="Ribosome_mat_RimM"/>
    <property type="match status" value="1"/>
</dbReference>
<accession>A0A6J6WJ64</accession>
<dbReference type="GO" id="GO:0005840">
    <property type="term" value="C:ribosome"/>
    <property type="evidence" value="ECO:0007669"/>
    <property type="project" value="InterPro"/>
</dbReference>
<dbReference type="Pfam" id="PF01782">
    <property type="entry name" value="RimM"/>
    <property type="match status" value="1"/>
</dbReference>
<keyword evidence="3" id="KW-0698">rRNA processing</keyword>
<dbReference type="InterPro" id="IPR036976">
    <property type="entry name" value="RimM_N_sf"/>
</dbReference>
<dbReference type="Gene3D" id="2.30.30.240">
    <property type="entry name" value="PRC-barrel domain"/>
    <property type="match status" value="1"/>
</dbReference>
<evidence type="ECO:0000259" key="5">
    <source>
        <dbReference type="Pfam" id="PF01782"/>
    </source>
</evidence>
<name>A0A6J6WJ64_9ZZZZ</name>
<keyword evidence="4" id="KW-0143">Chaperone</keyword>
<dbReference type="SUPFAM" id="SSF50447">
    <property type="entry name" value="Translation proteins"/>
    <property type="match status" value="1"/>
</dbReference>
<dbReference type="InterPro" id="IPR011961">
    <property type="entry name" value="RimM"/>
</dbReference>
<organism evidence="6">
    <name type="scientific">freshwater metagenome</name>
    <dbReference type="NCBI Taxonomy" id="449393"/>
    <lineage>
        <taxon>unclassified sequences</taxon>
        <taxon>metagenomes</taxon>
        <taxon>ecological metagenomes</taxon>
    </lineage>
</organism>
<reference evidence="6" key="1">
    <citation type="submission" date="2020-05" db="EMBL/GenBank/DDBJ databases">
        <authorList>
            <person name="Chiriac C."/>
            <person name="Salcher M."/>
            <person name="Ghai R."/>
            <person name="Kavagutti S V."/>
        </authorList>
    </citation>
    <scope>NUCLEOTIDE SEQUENCE</scope>
</reference>
<keyword evidence="1" id="KW-0963">Cytoplasm</keyword>
<keyword evidence="2" id="KW-0690">Ribosome biogenesis</keyword>
<dbReference type="NCBIfam" id="TIGR02273">
    <property type="entry name" value="16S_RimM"/>
    <property type="match status" value="1"/>
</dbReference>
<dbReference type="PANTHER" id="PTHR33692">
    <property type="entry name" value="RIBOSOME MATURATION FACTOR RIMM"/>
    <property type="match status" value="1"/>
</dbReference>
<dbReference type="GO" id="GO:0043022">
    <property type="term" value="F:ribosome binding"/>
    <property type="evidence" value="ECO:0007669"/>
    <property type="project" value="InterPro"/>
</dbReference>
<dbReference type="InterPro" id="IPR011033">
    <property type="entry name" value="PRC_barrel-like_sf"/>
</dbReference>
<dbReference type="InterPro" id="IPR009000">
    <property type="entry name" value="Transl_B-barrel_sf"/>
</dbReference>
<sequence length="160" mass="17601">MDAGDRSLLEVGRIVKAHGIRGEVAVRLTADIPERVTPGSVFQTTRGPLTVERSKPFQQGYIIAFTGIADRNEAELLRGLRLKAEPLDLDDDDVIWIDDLFNALVVSTDGVERGRVVEVEENPASDLLVLDSGILIPLTFVVEVKPNERIVVEVPEGLFE</sequence>
<feature type="domain" description="RimM N-terminal" evidence="5">
    <location>
        <begin position="11"/>
        <end position="84"/>
    </location>
</feature>
<evidence type="ECO:0000256" key="2">
    <source>
        <dbReference type="ARBA" id="ARBA00022517"/>
    </source>
</evidence>
<evidence type="ECO:0000256" key="3">
    <source>
        <dbReference type="ARBA" id="ARBA00022552"/>
    </source>
</evidence>
<evidence type="ECO:0000256" key="4">
    <source>
        <dbReference type="ARBA" id="ARBA00023186"/>
    </source>
</evidence>
<dbReference type="AlphaFoldDB" id="A0A6J6WJ64"/>
<dbReference type="SUPFAM" id="SSF50346">
    <property type="entry name" value="PRC-barrel domain"/>
    <property type="match status" value="1"/>
</dbReference>
<dbReference type="Gene3D" id="2.40.30.60">
    <property type="entry name" value="RimM"/>
    <property type="match status" value="1"/>
</dbReference>
<evidence type="ECO:0000313" key="6">
    <source>
        <dbReference type="EMBL" id="CAB4784962.1"/>
    </source>
</evidence>
<dbReference type="PANTHER" id="PTHR33692:SF1">
    <property type="entry name" value="RIBOSOME MATURATION FACTOR RIMM"/>
    <property type="match status" value="1"/>
</dbReference>
<evidence type="ECO:0000256" key="1">
    <source>
        <dbReference type="ARBA" id="ARBA00022490"/>
    </source>
</evidence>